<evidence type="ECO:0008006" key="4">
    <source>
        <dbReference type="Google" id="ProtNLM"/>
    </source>
</evidence>
<organism evidence="2 3">
    <name type="scientific">Nonomuraea maheshkhaliensis</name>
    <dbReference type="NCBI Taxonomy" id="419590"/>
    <lineage>
        <taxon>Bacteria</taxon>
        <taxon>Bacillati</taxon>
        <taxon>Actinomycetota</taxon>
        <taxon>Actinomycetes</taxon>
        <taxon>Streptosporangiales</taxon>
        <taxon>Streptosporangiaceae</taxon>
        <taxon>Nonomuraea</taxon>
    </lineage>
</organism>
<proteinExistence type="predicted"/>
<evidence type="ECO:0000313" key="3">
    <source>
        <dbReference type="Proteomes" id="UP001500064"/>
    </source>
</evidence>
<reference evidence="3" key="1">
    <citation type="journal article" date="2019" name="Int. J. Syst. Evol. Microbiol.">
        <title>The Global Catalogue of Microorganisms (GCM) 10K type strain sequencing project: providing services to taxonomists for standard genome sequencing and annotation.</title>
        <authorList>
            <consortium name="The Broad Institute Genomics Platform"/>
            <consortium name="The Broad Institute Genome Sequencing Center for Infectious Disease"/>
            <person name="Wu L."/>
            <person name="Ma J."/>
        </authorList>
    </citation>
    <scope>NUCLEOTIDE SEQUENCE [LARGE SCALE GENOMIC DNA]</scope>
    <source>
        <strain evidence="3">JCM 13929</strain>
    </source>
</reference>
<dbReference type="RefSeq" id="WP_346111032.1">
    <property type="nucleotide sequence ID" value="NZ_BAAAMU010000069.1"/>
</dbReference>
<dbReference type="EMBL" id="BAAAMU010000069">
    <property type="protein sequence ID" value="GAA1663429.1"/>
    <property type="molecule type" value="Genomic_DNA"/>
</dbReference>
<comment type="caution">
    <text evidence="2">The sequence shown here is derived from an EMBL/GenBank/DDBJ whole genome shotgun (WGS) entry which is preliminary data.</text>
</comment>
<keyword evidence="3" id="KW-1185">Reference proteome</keyword>
<accession>A0ABP4RZE2</accession>
<gene>
    <name evidence="2" type="ORF">GCM10009733_071290</name>
</gene>
<evidence type="ECO:0000313" key="2">
    <source>
        <dbReference type="EMBL" id="GAA1663429.1"/>
    </source>
</evidence>
<evidence type="ECO:0000256" key="1">
    <source>
        <dbReference type="SAM" id="SignalP"/>
    </source>
</evidence>
<feature type="chain" id="PRO_5045981452" description="Secreted protein" evidence="1">
    <location>
        <begin position="26"/>
        <end position="240"/>
    </location>
</feature>
<feature type="signal peptide" evidence="1">
    <location>
        <begin position="1"/>
        <end position="25"/>
    </location>
</feature>
<name>A0ABP4RZE2_9ACTN</name>
<protein>
    <recommendedName>
        <fullName evidence="4">Secreted protein</fullName>
    </recommendedName>
</protein>
<keyword evidence="1" id="KW-0732">Signal</keyword>
<sequence length="240" mass="24539">MSRQAIALFVATSAVLLAPAGAAHAEEEAAFPPVECTTHDGRVVNVTPPPPWLGTVTADVVGGLMDSVAGLRTMEGAYGTGAGTANPYAPPAIPAPAPTPSVTPAPGTAQQDGETMEGLVYNAVVCSHGTNHTTTSLLPPEEDPERVAQYLATLFTTSKQACAPTAPRPKSLLSALGVQQLVDSLIAAPAPCLPPAAQPGQVPQEDVVYQMDQEDQEDQAPTSLLDAIGVTDLLNSLSGD</sequence>
<dbReference type="Proteomes" id="UP001500064">
    <property type="component" value="Unassembled WGS sequence"/>
</dbReference>